<dbReference type="PANTHER" id="PTHR12526">
    <property type="entry name" value="GLYCOSYLTRANSFERASE"/>
    <property type="match status" value="1"/>
</dbReference>
<proteinExistence type="predicted"/>
<sequence length="421" mass="47763">MNILHVSYSDYEGGADKAALRICKAQRSIGINAQMLVIKKVTDLPFVHSAIPKWRLAEFKIKDRLAQTLLRMQPGTNPMLHSLNLFPGFIHHTINKSKADIVNLHWIAKEMISVSEIGKIHKPIVWTLHDSWAFCGTEHHPNGLEDDGFAKGYANTNHFLDFNRWNLAHKIQVWRKKHFQIVTPSQWEASLAHRSSIFNKENIEVIANPLNTDVFHPFNSLEARLSLGIPLTKKVILFGSLRSVEDRNKGYDLLQEALTIFKEKYGVHNCLAVIFGMHEDEETIHLDCPRQYVGRITSEQQMALLYSAADVMVVPSRMENLPQTATEPIACGTPVVGFQVGGMPDIISHKTNGYLAQPYKSEDLADGINWVLSNSLAYNLSENARKIALQSLSETRIASQYEEIYRKIMVSSIQFSERIFM</sequence>
<dbReference type="EMBL" id="JASJOS010000001">
    <property type="protein sequence ID" value="MDJ1478964.1"/>
    <property type="molecule type" value="Genomic_DNA"/>
</dbReference>
<reference evidence="2" key="1">
    <citation type="submission" date="2023-05" db="EMBL/GenBank/DDBJ databases">
        <authorList>
            <person name="Zhang X."/>
        </authorList>
    </citation>
    <scope>NUCLEOTIDE SEQUENCE</scope>
    <source>
        <strain evidence="2">YF14B1</strain>
    </source>
</reference>
<dbReference type="Gene3D" id="3.40.50.2000">
    <property type="entry name" value="Glycogen Phosphorylase B"/>
    <property type="match status" value="2"/>
</dbReference>
<dbReference type="Proteomes" id="UP001241110">
    <property type="component" value="Unassembled WGS sequence"/>
</dbReference>
<evidence type="ECO:0000259" key="1">
    <source>
        <dbReference type="Pfam" id="PF00534"/>
    </source>
</evidence>
<feature type="domain" description="Glycosyl transferase family 1" evidence="1">
    <location>
        <begin position="228"/>
        <end position="386"/>
    </location>
</feature>
<name>A0AAE3U3Q5_9BACT</name>
<keyword evidence="2" id="KW-0808">Transferase</keyword>
<keyword evidence="2" id="KW-0328">Glycosyltransferase</keyword>
<dbReference type="Pfam" id="PF00534">
    <property type="entry name" value="Glycos_transf_1"/>
    <property type="match status" value="1"/>
</dbReference>
<dbReference type="AlphaFoldDB" id="A0AAE3U3Q5"/>
<evidence type="ECO:0000313" key="2">
    <source>
        <dbReference type="EMBL" id="MDJ1478964.1"/>
    </source>
</evidence>
<dbReference type="SUPFAM" id="SSF53756">
    <property type="entry name" value="UDP-Glycosyltransferase/glycogen phosphorylase"/>
    <property type="match status" value="1"/>
</dbReference>
<evidence type="ECO:0000313" key="3">
    <source>
        <dbReference type="Proteomes" id="UP001241110"/>
    </source>
</evidence>
<dbReference type="PANTHER" id="PTHR12526:SF637">
    <property type="entry name" value="GLYCOSYLTRANSFERASE EPSF-RELATED"/>
    <property type="match status" value="1"/>
</dbReference>
<dbReference type="InterPro" id="IPR001296">
    <property type="entry name" value="Glyco_trans_1"/>
</dbReference>
<comment type="caution">
    <text evidence="2">The sequence shown here is derived from an EMBL/GenBank/DDBJ whole genome shotgun (WGS) entry which is preliminary data.</text>
</comment>
<gene>
    <name evidence="2" type="ORF">QNI16_00625</name>
</gene>
<dbReference type="RefSeq" id="WP_313974768.1">
    <property type="nucleotide sequence ID" value="NZ_JASJOS010000001.1"/>
</dbReference>
<accession>A0AAE3U3Q5</accession>
<organism evidence="2 3">
    <name type="scientific">Xanthocytophaga flava</name>
    <dbReference type="NCBI Taxonomy" id="3048013"/>
    <lineage>
        <taxon>Bacteria</taxon>
        <taxon>Pseudomonadati</taxon>
        <taxon>Bacteroidota</taxon>
        <taxon>Cytophagia</taxon>
        <taxon>Cytophagales</taxon>
        <taxon>Rhodocytophagaceae</taxon>
        <taxon>Xanthocytophaga</taxon>
    </lineage>
</organism>
<protein>
    <submittedName>
        <fullName evidence="2">Glycosyltransferase</fullName>
        <ecNumber evidence="2">2.4.-.-</ecNumber>
    </submittedName>
</protein>
<dbReference type="EC" id="2.4.-.-" evidence="2"/>
<dbReference type="GO" id="GO:0016757">
    <property type="term" value="F:glycosyltransferase activity"/>
    <property type="evidence" value="ECO:0007669"/>
    <property type="project" value="UniProtKB-KW"/>
</dbReference>